<dbReference type="GO" id="GO:0004659">
    <property type="term" value="F:prenyltransferase activity"/>
    <property type="evidence" value="ECO:0007669"/>
    <property type="project" value="InterPro"/>
</dbReference>
<dbReference type="HOGENOM" id="CLU_079583_0_0_9"/>
<dbReference type="AlphaFoldDB" id="A7Z884"/>
<dbReference type="EMBL" id="CP000560">
    <property type="protein sequence ID" value="ABS75210.2"/>
    <property type="molecule type" value="Genomic_DNA"/>
</dbReference>
<gene>
    <name evidence="2" type="ordered locus">RBAM_028790</name>
</gene>
<organism evidence="2 3">
    <name type="scientific">Bacillus velezensis (strain DSM 23117 / BGSC 10A6 / LMG 26770 / FZB42)</name>
    <name type="common">Bacillus amyloliquefaciens subsp. plantarum</name>
    <dbReference type="NCBI Taxonomy" id="326423"/>
    <lineage>
        <taxon>Bacteria</taxon>
        <taxon>Bacillati</taxon>
        <taxon>Bacillota</taxon>
        <taxon>Bacilli</taxon>
        <taxon>Bacillales</taxon>
        <taxon>Bacillaceae</taxon>
        <taxon>Bacillus</taxon>
        <taxon>Bacillus amyloliquefaciens group</taxon>
    </lineage>
</organism>
<dbReference type="Pfam" id="PF00348">
    <property type="entry name" value="polyprenyl_synt"/>
    <property type="match status" value="1"/>
</dbReference>
<keyword evidence="3" id="KW-1185">Reference proteome</keyword>
<dbReference type="GO" id="GO:0008299">
    <property type="term" value="P:isoprenoid biosynthetic process"/>
    <property type="evidence" value="ECO:0007669"/>
    <property type="project" value="InterPro"/>
</dbReference>
<dbReference type="InterPro" id="IPR000092">
    <property type="entry name" value="Polyprenyl_synt"/>
</dbReference>
<accession>A7Z884</accession>
<dbReference type="CDD" id="cd00867">
    <property type="entry name" value="Trans_IPPS"/>
    <property type="match status" value="1"/>
</dbReference>
<dbReference type="SUPFAM" id="SSF48576">
    <property type="entry name" value="Terpenoid synthases"/>
    <property type="match status" value="1"/>
</dbReference>
<comment type="similarity">
    <text evidence="1">Belongs to the FPP/GGPP synthase family.</text>
</comment>
<evidence type="ECO:0000313" key="3">
    <source>
        <dbReference type="Proteomes" id="UP000001120"/>
    </source>
</evidence>
<dbReference type="InterPro" id="IPR008949">
    <property type="entry name" value="Isoprenoid_synthase_dom_sf"/>
</dbReference>
<name>A7Z884_BACVZ</name>
<dbReference type="InterPro" id="IPR033965">
    <property type="entry name" value="ComQ"/>
</dbReference>
<dbReference type="KEGG" id="bay:RBAM_028790"/>
<reference evidence="2 3" key="1">
    <citation type="journal article" date="2007" name="Nat. Biotechnol.">
        <title>Comparative analysis of the complete genome sequence of the plant growth-promoting bacterium Bacillus amyloliquefaciens FZB42.</title>
        <authorList>
            <person name="Chen X.H."/>
            <person name="Koumoutsi A."/>
            <person name="Scholz R."/>
            <person name="Eisenreich A."/>
            <person name="Schneider K."/>
            <person name="Heinemeyer I."/>
            <person name="Morgenstern B."/>
            <person name="Voss B."/>
            <person name="Hess W.R."/>
            <person name="Reva O."/>
            <person name="Junge H."/>
            <person name="Voigt B."/>
            <person name="Jungblut P.R."/>
            <person name="Vater J."/>
            <person name="Sussmuth R."/>
            <person name="Liesegang H."/>
            <person name="Strittmatter A."/>
            <person name="Gottschalk G."/>
            <person name="Borriss R."/>
        </authorList>
    </citation>
    <scope>NUCLEOTIDE SEQUENCE [LARGE SCALE GENOMIC DNA]</scope>
    <source>
        <strain evidence="3">DSM 23117 / BGSC 10A6 / LMG 26770 / FZB42</strain>
    </source>
</reference>
<evidence type="ECO:0000256" key="1">
    <source>
        <dbReference type="RuleBase" id="RU004466"/>
    </source>
</evidence>
<dbReference type="Proteomes" id="UP000001120">
    <property type="component" value="Chromosome"/>
</dbReference>
<dbReference type="Gene3D" id="1.10.600.10">
    <property type="entry name" value="Farnesyl Diphosphate Synthase"/>
    <property type="match status" value="1"/>
</dbReference>
<proteinExistence type="inferred from homology"/>
<dbReference type="SFLD" id="SFLDS00005">
    <property type="entry name" value="Isoprenoid_Synthase_Type_I"/>
    <property type="match status" value="1"/>
</dbReference>
<evidence type="ECO:0000313" key="2">
    <source>
        <dbReference type="EMBL" id="ABS75210.2"/>
    </source>
</evidence>
<keyword evidence="1 2" id="KW-0808">Transferase</keyword>
<sequence length="312" mass="35299">MHIAKKLTLEAEDVKDTINHILKKNDVNKEVSKHVVNFADTKNNFPFAELALDHYLAFGGNDFEEILDLGTGIELLILAADIFDDIQDKDRPNAEWMKMDQAVSLNIATLIYTIALQVISSRDPEGLLLKTALKYTVQAMEGQHIDLVDNTLTENQCIEMIKKKSGALTALASMLGAVLATKRYQSDVEQYAFYIGVAAQLKNDLFEIMYVNNTETFFKKTNLAIQFLEKKFNTVSTELLNNNFQQSELKRLLLDSGVIHYMSVMINVYNLKVKNGLENLNLTLENKNYLIKKICENEKVDKNAGNSKLFSS</sequence>
<dbReference type="SFLD" id="SFLDG01211">
    <property type="entry name" value="Competence_Regulatory_Protein"/>
    <property type="match status" value="1"/>
</dbReference>
<protein>
    <submittedName>
        <fullName evidence="2">Isoprenyl transferase</fullName>
    </submittedName>
</protein>